<comment type="caution">
    <text evidence="2">The sequence shown here is derived from an EMBL/GenBank/DDBJ whole genome shotgun (WGS) entry which is preliminary data.</text>
</comment>
<name>A0A7C2M8M8_9FLAO</name>
<feature type="non-terminal residue" evidence="2">
    <location>
        <position position="56"/>
    </location>
</feature>
<evidence type="ECO:0000259" key="1">
    <source>
        <dbReference type="Pfam" id="PF17899"/>
    </source>
</evidence>
<dbReference type="AlphaFoldDB" id="A0A7C2M8M8"/>
<dbReference type="Pfam" id="PF17899">
    <property type="entry name" value="Peptidase_M61_N"/>
    <property type="match status" value="1"/>
</dbReference>
<feature type="domain" description="Peptidase M61 N-terminal" evidence="1">
    <location>
        <begin position="2"/>
        <end position="55"/>
    </location>
</feature>
<evidence type="ECO:0000313" key="2">
    <source>
        <dbReference type="EMBL" id="HER40020.1"/>
    </source>
</evidence>
<proteinExistence type="predicted"/>
<dbReference type="Proteomes" id="UP000885753">
    <property type="component" value="Unassembled WGS sequence"/>
</dbReference>
<gene>
    <name evidence="2" type="ORF">ENO10_02245</name>
</gene>
<sequence>MNLEYTLFGNRADGTYLQIDQTHAHLNIPATFMYSEELKQRPVKVKFDLKSHPDWK</sequence>
<protein>
    <submittedName>
        <fullName evidence="2">Peptidase M61</fullName>
    </submittedName>
</protein>
<organism evidence="2">
    <name type="scientific">Salinimicrobium catena</name>
    <dbReference type="NCBI Taxonomy" id="390640"/>
    <lineage>
        <taxon>Bacteria</taxon>
        <taxon>Pseudomonadati</taxon>
        <taxon>Bacteroidota</taxon>
        <taxon>Flavobacteriia</taxon>
        <taxon>Flavobacteriales</taxon>
        <taxon>Flavobacteriaceae</taxon>
        <taxon>Salinimicrobium</taxon>
    </lineage>
</organism>
<dbReference type="EMBL" id="DSEE01000165">
    <property type="protein sequence ID" value="HER40020.1"/>
    <property type="molecule type" value="Genomic_DNA"/>
</dbReference>
<accession>A0A7C2M8M8</accession>
<reference evidence="2" key="1">
    <citation type="journal article" date="2020" name="mSystems">
        <title>Genome- and Community-Level Interaction Insights into Carbon Utilization and Element Cycling Functions of Hydrothermarchaeota in Hydrothermal Sediment.</title>
        <authorList>
            <person name="Zhou Z."/>
            <person name="Liu Y."/>
            <person name="Xu W."/>
            <person name="Pan J."/>
            <person name="Luo Z.H."/>
            <person name="Li M."/>
        </authorList>
    </citation>
    <scope>NUCLEOTIDE SEQUENCE [LARGE SCALE GENOMIC DNA]</scope>
    <source>
        <strain evidence="2">SpSt-1235</strain>
    </source>
</reference>
<dbReference type="Gene3D" id="2.60.40.3650">
    <property type="match status" value="1"/>
</dbReference>
<dbReference type="InterPro" id="IPR040756">
    <property type="entry name" value="Peptidase_M61_N"/>
</dbReference>